<keyword evidence="2" id="KW-1185">Reference proteome</keyword>
<reference evidence="1 2" key="1">
    <citation type="submission" date="2016-04" db="EMBL/GenBank/DDBJ databases">
        <title>First whole genome shotgun sequence of the bacterium Enteractinococcus sp. strain UASWS1574.</title>
        <authorList>
            <person name="Crovadore J."/>
            <person name="Chablais R."/>
            <person name="Lefort F."/>
        </authorList>
    </citation>
    <scope>NUCLEOTIDE SEQUENCE [LARGE SCALE GENOMIC DNA]</scope>
    <source>
        <strain evidence="1 2">UASWS1574</strain>
    </source>
</reference>
<sequence>MALAEPGSNAHLMGGKAQAERKRATLRLAITQGQMPWTDYLRAATDDPQLRNQSLVQIISDDPDIGYQSARAIVANMFKTMYPHIRQVPKRITVGWVISQWASGRRFEALLDAVHDSRKVAFHEGFPFTYGKACNPQ</sequence>
<comment type="caution">
    <text evidence="1">The sequence shown here is derived from an EMBL/GenBank/DDBJ whole genome shotgun (WGS) entry which is preliminary data.</text>
</comment>
<name>A0A1B7M2K7_9MICC</name>
<dbReference type="STRING" id="1837282.A6F49_04625"/>
<dbReference type="Proteomes" id="UP000078292">
    <property type="component" value="Unassembled WGS sequence"/>
</dbReference>
<evidence type="ECO:0000313" key="1">
    <source>
        <dbReference type="EMBL" id="OAV62795.1"/>
    </source>
</evidence>
<dbReference type="AlphaFoldDB" id="A0A1B7M2K7"/>
<gene>
    <name evidence="1" type="ORF">A6F49_04625</name>
</gene>
<accession>A0A1B7M2K7</accession>
<protein>
    <submittedName>
        <fullName evidence="1">Uncharacterized protein</fullName>
    </submittedName>
</protein>
<dbReference type="RefSeq" id="WP_043055695.1">
    <property type="nucleotide sequence ID" value="NZ_LXEY01000008.1"/>
</dbReference>
<proteinExistence type="predicted"/>
<dbReference type="EMBL" id="LXEY01000008">
    <property type="protein sequence ID" value="OAV62795.1"/>
    <property type="molecule type" value="Genomic_DNA"/>
</dbReference>
<dbReference type="OrthoDB" id="3541267at2"/>
<evidence type="ECO:0000313" key="2">
    <source>
        <dbReference type="Proteomes" id="UP000078292"/>
    </source>
</evidence>
<organism evidence="1 2">
    <name type="scientific">Enteractinococcus helveticum</name>
    <dbReference type="NCBI Taxonomy" id="1837282"/>
    <lineage>
        <taxon>Bacteria</taxon>
        <taxon>Bacillati</taxon>
        <taxon>Actinomycetota</taxon>
        <taxon>Actinomycetes</taxon>
        <taxon>Micrococcales</taxon>
        <taxon>Micrococcaceae</taxon>
    </lineage>
</organism>